<dbReference type="EMBL" id="NHZQ01000087">
    <property type="protein sequence ID" value="PSK54112.1"/>
    <property type="molecule type" value="Genomic_DNA"/>
</dbReference>
<dbReference type="InterPro" id="IPR000086">
    <property type="entry name" value="NUDIX_hydrolase_dom"/>
</dbReference>
<dbReference type="CDD" id="cd02883">
    <property type="entry name" value="NUDIX_Hydrolase"/>
    <property type="match status" value="1"/>
</dbReference>
<proteinExistence type="predicted"/>
<dbReference type="Proteomes" id="UP000243723">
    <property type="component" value="Unassembled WGS sequence"/>
</dbReference>
<evidence type="ECO:0000256" key="1">
    <source>
        <dbReference type="ARBA" id="ARBA00022801"/>
    </source>
</evidence>
<dbReference type="SUPFAM" id="SSF55811">
    <property type="entry name" value="Nudix"/>
    <property type="match status" value="1"/>
</dbReference>
<dbReference type="GO" id="GO:0016787">
    <property type="term" value="F:hydrolase activity"/>
    <property type="evidence" value="ECO:0007669"/>
    <property type="project" value="UniProtKB-KW"/>
</dbReference>
<name>A0A2P8A0X2_9PEZI</name>
<dbReference type="AlphaFoldDB" id="A0A2P8A0X2"/>
<accession>A0A2P8A0X2</accession>
<sequence>MFRLKEMPRPLAMDYIQMPASAFRSAQATQTDMLAARAAIFRMMKGTLHLLLVQRSESDSNPGCWELPGGGVEDDDKSIKDALIREIKEETGLTGAWIIQEVGQGERWQKVRNGKDTHYMCVTFVVEAEEVELWERGMIQKSKDEDATRSSLTDQDGKSTDGVPIKLSVAEHQDYMWITEDHLRAKKTGDRDLSFTRNMHKVMLEAFEVQEQIVMAKTTI</sequence>
<organism evidence="4 5">
    <name type="scientific">Elsinoe australis</name>
    <dbReference type="NCBI Taxonomy" id="40998"/>
    <lineage>
        <taxon>Eukaryota</taxon>
        <taxon>Fungi</taxon>
        <taxon>Dikarya</taxon>
        <taxon>Ascomycota</taxon>
        <taxon>Pezizomycotina</taxon>
        <taxon>Dothideomycetes</taxon>
        <taxon>Dothideomycetidae</taxon>
        <taxon>Myriangiales</taxon>
        <taxon>Elsinoaceae</taxon>
        <taxon>Elsinoe</taxon>
    </lineage>
</organism>
<keyword evidence="5" id="KW-1185">Reference proteome</keyword>
<protein>
    <recommendedName>
        <fullName evidence="3">Nudix hydrolase domain-containing protein</fullName>
    </recommendedName>
</protein>
<dbReference type="Pfam" id="PF00293">
    <property type="entry name" value="NUDIX"/>
    <property type="match status" value="1"/>
</dbReference>
<feature type="region of interest" description="Disordered" evidence="2">
    <location>
        <begin position="144"/>
        <end position="163"/>
    </location>
</feature>
<dbReference type="PANTHER" id="PTHR43736:SF1">
    <property type="entry name" value="DIHYDRONEOPTERIN TRIPHOSPHATE DIPHOSPHATASE"/>
    <property type="match status" value="1"/>
</dbReference>
<dbReference type="PRINTS" id="PR00502">
    <property type="entry name" value="NUDIXFAMILY"/>
</dbReference>
<dbReference type="PANTHER" id="PTHR43736">
    <property type="entry name" value="ADP-RIBOSE PYROPHOSPHATASE"/>
    <property type="match status" value="1"/>
</dbReference>
<dbReference type="Gene3D" id="3.90.79.10">
    <property type="entry name" value="Nucleoside Triphosphate Pyrophosphohydrolase"/>
    <property type="match status" value="1"/>
</dbReference>
<comment type="caution">
    <text evidence="4">The sequence shown here is derived from an EMBL/GenBank/DDBJ whole genome shotgun (WGS) entry which is preliminary data.</text>
</comment>
<evidence type="ECO:0000256" key="2">
    <source>
        <dbReference type="SAM" id="MobiDB-lite"/>
    </source>
</evidence>
<dbReference type="PROSITE" id="PS51462">
    <property type="entry name" value="NUDIX"/>
    <property type="match status" value="1"/>
</dbReference>
<dbReference type="OrthoDB" id="276276at2759"/>
<gene>
    <name evidence="4" type="ORF">B9Z65_7918</name>
</gene>
<evidence type="ECO:0000313" key="4">
    <source>
        <dbReference type="EMBL" id="PSK54112.1"/>
    </source>
</evidence>
<dbReference type="InterPro" id="IPR015797">
    <property type="entry name" value="NUDIX_hydrolase-like_dom_sf"/>
</dbReference>
<dbReference type="InterPro" id="IPR020476">
    <property type="entry name" value="Nudix_hydrolase"/>
</dbReference>
<keyword evidence="1" id="KW-0378">Hydrolase</keyword>
<evidence type="ECO:0000259" key="3">
    <source>
        <dbReference type="PROSITE" id="PS51462"/>
    </source>
</evidence>
<feature type="domain" description="Nudix hydrolase" evidence="3">
    <location>
        <begin position="31"/>
        <end position="201"/>
    </location>
</feature>
<evidence type="ECO:0000313" key="5">
    <source>
        <dbReference type="Proteomes" id="UP000243723"/>
    </source>
</evidence>
<reference evidence="4 5" key="1">
    <citation type="submission" date="2017-05" db="EMBL/GenBank/DDBJ databases">
        <title>Draft genome sequence of Elsinoe australis.</title>
        <authorList>
            <person name="Cheng Q."/>
        </authorList>
    </citation>
    <scope>NUCLEOTIDE SEQUENCE [LARGE SCALE GENOMIC DNA]</scope>
    <source>
        <strain evidence="4 5">NL1</strain>
    </source>
</reference>